<gene>
    <name evidence="3" type="ORF">KXQ929_LOCUS43410</name>
    <name evidence="4" type="ORF">KXQ929_LOCUS43513</name>
</gene>
<dbReference type="PANTHER" id="PTHR16441:SF0">
    <property type="entry name" value="COILED-COIL DOMAIN-CONTAINING PROTEIN 93"/>
    <property type="match status" value="1"/>
</dbReference>
<evidence type="ECO:0000259" key="2">
    <source>
        <dbReference type="Pfam" id="PF09762"/>
    </source>
</evidence>
<name>A0A820FMT5_9BILA</name>
<comment type="caution">
    <text evidence="4">The sequence shown here is derived from an EMBL/GenBank/DDBJ whole genome shotgun (WGS) entry which is preliminary data.</text>
</comment>
<organism evidence="4 5">
    <name type="scientific">Adineta steineri</name>
    <dbReference type="NCBI Taxonomy" id="433720"/>
    <lineage>
        <taxon>Eukaryota</taxon>
        <taxon>Metazoa</taxon>
        <taxon>Spiralia</taxon>
        <taxon>Gnathifera</taxon>
        <taxon>Rotifera</taxon>
        <taxon>Eurotatoria</taxon>
        <taxon>Bdelloidea</taxon>
        <taxon>Adinetida</taxon>
        <taxon>Adinetidae</taxon>
        <taxon>Adineta</taxon>
    </lineage>
</organism>
<dbReference type="AlphaFoldDB" id="A0A820FMT5"/>
<dbReference type="EMBL" id="CAJOBB010011632">
    <property type="protein sequence ID" value="CAF4264110.1"/>
    <property type="molecule type" value="Genomic_DNA"/>
</dbReference>
<evidence type="ECO:0000313" key="3">
    <source>
        <dbReference type="EMBL" id="CAF4262238.1"/>
    </source>
</evidence>
<sequence length="109" mass="12872">YTLYNTFTDMIDYMTKEIMLIESINEGYPQAILSANGKEHFLKQLEGIVESVKQNRTKTEKRQQGEKSKRDILNIQFQQLIEKARQYAKVLKDFQEAIRENEHLTSKSK</sequence>
<protein>
    <recommendedName>
        <fullName evidence="1">Coiled-coil domain-containing protein 93</fullName>
    </recommendedName>
</protein>
<dbReference type="Proteomes" id="UP000663868">
    <property type="component" value="Unassembled WGS sequence"/>
</dbReference>
<feature type="non-terminal residue" evidence="4">
    <location>
        <position position="1"/>
    </location>
</feature>
<dbReference type="Pfam" id="PF09762">
    <property type="entry name" value="CCDC93_CC"/>
    <property type="match status" value="1"/>
</dbReference>
<dbReference type="GO" id="GO:0006893">
    <property type="term" value="P:Golgi to plasma membrane transport"/>
    <property type="evidence" value="ECO:0007669"/>
    <property type="project" value="TreeGrafter"/>
</dbReference>
<reference evidence="4" key="1">
    <citation type="submission" date="2021-02" db="EMBL/GenBank/DDBJ databases">
        <authorList>
            <person name="Nowell W R."/>
        </authorList>
    </citation>
    <scope>NUCLEOTIDE SEQUENCE</scope>
</reference>
<evidence type="ECO:0000313" key="5">
    <source>
        <dbReference type="Proteomes" id="UP000663868"/>
    </source>
</evidence>
<dbReference type="PANTHER" id="PTHR16441">
    <property type="entry name" value="FIDIPIDINE"/>
    <property type="match status" value="1"/>
</dbReference>
<dbReference type="EMBL" id="CAJOBB010011527">
    <property type="protein sequence ID" value="CAF4262238.1"/>
    <property type="molecule type" value="Genomic_DNA"/>
</dbReference>
<proteinExistence type="predicted"/>
<evidence type="ECO:0000256" key="1">
    <source>
        <dbReference type="ARBA" id="ARBA00016765"/>
    </source>
</evidence>
<feature type="domain" description="CCDC93 coiled-coil" evidence="2">
    <location>
        <begin position="1"/>
        <end position="107"/>
    </location>
</feature>
<dbReference type="InterPro" id="IPR039116">
    <property type="entry name" value="CCDC93"/>
</dbReference>
<evidence type="ECO:0000313" key="4">
    <source>
        <dbReference type="EMBL" id="CAF4264110.1"/>
    </source>
</evidence>
<accession>A0A820FMT5</accession>
<dbReference type="InterPro" id="IPR019159">
    <property type="entry name" value="CCDC93_CC"/>
</dbReference>